<evidence type="ECO:0000313" key="2">
    <source>
        <dbReference type="Proteomes" id="UP000049855"/>
    </source>
</evidence>
<reference evidence="2" key="1">
    <citation type="submission" date="2015-03" db="EMBL/GenBank/DDBJ databases">
        <authorList>
            <person name="Nijsse Bart"/>
        </authorList>
    </citation>
    <scope>NUCLEOTIDE SEQUENCE [LARGE SCALE GENOMIC DNA]</scope>
</reference>
<proteinExistence type="predicted"/>
<dbReference type="RefSeq" id="WP_021171367.1">
    <property type="nucleotide sequence ID" value="NZ_CTRP01000016.1"/>
</dbReference>
<protein>
    <recommendedName>
        <fullName evidence="3">Mobile element protein</fullName>
    </recommendedName>
</protein>
<gene>
    <name evidence="1" type="ORF">SpAn4DRAFT_4516</name>
</gene>
<dbReference type="Proteomes" id="UP000049855">
    <property type="component" value="Unassembled WGS sequence"/>
</dbReference>
<name>A0A0U1L620_9FIRM</name>
<dbReference type="EMBL" id="CTRP01000016">
    <property type="protein sequence ID" value="CQR75152.1"/>
    <property type="molecule type" value="Genomic_DNA"/>
</dbReference>
<evidence type="ECO:0000313" key="1">
    <source>
        <dbReference type="EMBL" id="CQR75152.1"/>
    </source>
</evidence>
<dbReference type="AlphaFoldDB" id="A0A0U1L620"/>
<keyword evidence="2" id="KW-1185">Reference proteome</keyword>
<accession>A0A0U1L620</accession>
<sequence>MNRSLWCEHEEKTSKISTVKYNFDDKEVQLIVQTWMCPICGIHGSTTAVAERAEG</sequence>
<organism evidence="1 2">
    <name type="scientific">Sporomusa ovata</name>
    <dbReference type="NCBI Taxonomy" id="2378"/>
    <lineage>
        <taxon>Bacteria</taxon>
        <taxon>Bacillati</taxon>
        <taxon>Bacillota</taxon>
        <taxon>Negativicutes</taxon>
        <taxon>Selenomonadales</taxon>
        <taxon>Sporomusaceae</taxon>
        <taxon>Sporomusa</taxon>
    </lineage>
</organism>
<evidence type="ECO:0008006" key="3">
    <source>
        <dbReference type="Google" id="ProtNLM"/>
    </source>
</evidence>